<dbReference type="Gene3D" id="3.30.9.10">
    <property type="entry name" value="D-Amino Acid Oxidase, subunit A, domain 2"/>
    <property type="match status" value="1"/>
</dbReference>
<gene>
    <name evidence="3" type="ORF">DL1_13325</name>
</gene>
<protein>
    <submittedName>
        <fullName evidence="3">Oxidoreductase</fullName>
    </submittedName>
</protein>
<comment type="caution">
    <text evidence="3">The sequence shown here is derived from an EMBL/GenBank/DDBJ whole genome shotgun (WGS) entry which is preliminary data.</text>
</comment>
<keyword evidence="1" id="KW-0560">Oxidoreductase</keyword>
<dbReference type="PANTHER" id="PTHR13847:SF281">
    <property type="entry name" value="FAD DEPENDENT OXIDOREDUCTASE DOMAIN-CONTAINING PROTEIN"/>
    <property type="match status" value="1"/>
</dbReference>
<dbReference type="InterPro" id="IPR036188">
    <property type="entry name" value="FAD/NAD-bd_sf"/>
</dbReference>
<dbReference type="RefSeq" id="WP_038063172.1">
    <property type="nucleotide sequence ID" value="NZ_FOVB01000002.1"/>
</dbReference>
<dbReference type="eggNOG" id="COG0665">
    <property type="taxonomic scope" value="Bacteria"/>
</dbReference>
<dbReference type="SUPFAM" id="SSF51905">
    <property type="entry name" value="FAD/NAD(P)-binding domain"/>
    <property type="match status" value="1"/>
</dbReference>
<dbReference type="STRING" id="1185766.SAMN05216224_102461"/>
<accession>A0A074U813</accession>
<dbReference type="InterPro" id="IPR006076">
    <property type="entry name" value="FAD-dep_OxRdtase"/>
</dbReference>
<dbReference type="PANTHER" id="PTHR13847">
    <property type="entry name" value="SARCOSINE DEHYDROGENASE-RELATED"/>
    <property type="match status" value="1"/>
</dbReference>
<dbReference type="OrthoDB" id="9806601at2"/>
<sequence length="422" mass="44335">MTPALRLDSLWSDTAPDRTDYAPLNAAITVDVAVIGGGFTGVSAAYHLAAGGASVALLEARTIGFGGSGRNVGLVNAGLWTPPDEVEKTIGKTTGGGLNALLATGPSVVFELIETHQIRCEATRKGTLHCAHSPAGLRDLENRFAQQEARGAPVKLLDAAETARRTGSTAYCGALWDGRAGTIQPLAYVQGLARAAEAQGAQIFEETAALTMTETAQGWTIRTAQGEVRAGQLIQATNAYGVNAGATNAITPAHFFQLATAPLPDELRHSILVGGEGCWDTAMIMSSFRLDQAGRMIFGALGNLEGLGRALHRRWAARKLAKLFPQLAGIPFEQDWTGRIAMTGTHLPRIERRGKRGISIFGYSGRGIAPGTLFGRAAAAWALGTGDLPLPIQDPQSDPFAAAKGLYYEAGATLSHLTNGRI</sequence>
<evidence type="ECO:0000256" key="1">
    <source>
        <dbReference type="ARBA" id="ARBA00023002"/>
    </source>
</evidence>
<dbReference type="EMBL" id="JHEH01000004">
    <property type="protein sequence ID" value="KEP70802.1"/>
    <property type="molecule type" value="Genomic_DNA"/>
</dbReference>
<name>A0A074U813_9RHOB</name>
<evidence type="ECO:0000313" key="3">
    <source>
        <dbReference type="EMBL" id="KEP70802.1"/>
    </source>
</evidence>
<proteinExistence type="predicted"/>
<feature type="domain" description="FAD dependent oxidoreductase" evidence="2">
    <location>
        <begin position="31"/>
        <end position="381"/>
    </location>
</feature>
<dbReference type="AlphaFoldDB" id="A0A074U813"/>
<evidence type="ECO:0000313" key="4">
    <source>
        <dbReference type="Proteomes" id="UP000027725"/>
    </source>
</evidence>
<dbReference type="Gene3D" id="3.50.50.60">
    <property type="entry name" value="FAD/NAD(P)-binding domain"/>
    <property type="match status" value="1"/>
</dbReference>
<organism evidence="3 4">
    <name type="scientific">Thioclava dalianensis</name>
    <dbReference type="NCBI Taxonomy" id="1185766"/>
    <lineage>
        <taxon>Bacteria</taxon>
        <taxon>Pseudomonadati</taxon>
        <taxon>Pseudomonadota</taxon>
        <taxon>Alphaproteobacteria</taxon>
        <taxon>Rhodobacterales</taxon>
        <taxon>Paracoccaceae</taxon>
        <taxon>Thioclava</taxon>
    </lineage>
</organism>
<reference evidence="3 4" key="1">
    <citation type="submission" date="2014-03" db="EMBL/GenBank/DDBJ databases">
        <title>The draft genome sequence of Thioclava dalianensis DLFJ1-1.</title>
        <authorList>
            <person name="Lai Q."/>
            <person name="Shao Z."/>
        </authorList>
    </citation>
    <scope>NUCLEOTIDE SEQUENCE [LARGE SCALE GENOMIC DNA]</scope>
    <source>
        <strain evidence="3 4">DLFJ1-1</strain>
    </source>
</reference>
<evidence type="ECO:0000259" key="2">
    <source>
        <dbReference type="Pfam" id="PF01266"/>
    </source>
</evidence>
<dbReference type="Proteomes" id="UP000027725">
    <property type="component" value="Unassembled WGS sequence"/>
</dbReference>
<dbReference type="GO" id="GO:0016491">
    <property type="term" value="F:oxidoreductase activity"/>
    <property type="evidence" value="ECO:0007669"/>
    <property type="project" value="UniProtKB-KW"/>
</dbReference>
<dbReference type="GO" id="GO:0005737">
    <property type="term" value="C:cytoplasm"/>
    <property type="evidence" value="ECO:0007669"/>
    <property type="project" value="TreeGrafter"/>
</dbReference>
<keyword evidence="4" id="KW-1185">Reference proteome</keyword>
<dbReference type="Pfam" id="PF01266">
    <property type="entry name" value="DAO"/>
    <property type="match status" value="1"/>
</dbReference>